<dbReference type="Proteomes" id="UP001151760">
    <property type="component" value="Unassembled WGS sequence"/>
</dbReference>
<comment type="caution">
    <text evidence="1">The sequence shown here is derived from an EMBL/GenBank/DDBJ whole genome shotgun (WGS) entry which is preliminary data.</text>
</comment>
<evidence type="ECO:0000313" key="1">
    <source>
        <dbReference type="EMBL" id="GJT49930.1"/>
    </source>
</evidence>
<dbReference type="PANTHER" id="PTHR47150:SF5">
    <property type="entry name" value="OS07G0546750 PROTEIN"/>
    <property type="match status" value="1"/>
</dbReference>
<dbReference type="PANTHER" id="PTHR47150">
    <property type="entry name" value="OS12G0169200 PROTEIN"/>
    <property type="match status" value="1"/>
</dbReference>
<organism evidence="1 2">
    <name type="scientific">Tanacetum coccineum</name>
    <dbReference type="NCBI Taxonomy" id="301880"/>
    <lineage>
        <taxon>Eukaryota</taxon>
        <taxon>Viridiplantae</taxon>
        <taxon>Streptophyta</taxon>
        <taxon>Embryophyta</taxon>
        <taxon>Tracheophyta</taxon>
        <taxon>Spermatophyta</taxon>
        <taxon>Magnoliopsida</taxon>
        <taxon>eudicotyledons</taxon>
        <taxon>Gunneridae</taxon>
        <taxon>Pentapetalae</taxon>
        <taxon>asterids</taxon>
        <taxon>campanulids</taxon>
        <taxon>Asterales</taxon>
        <taxon>Asteraceae</taxon>
        <taxon>Asteroideae</taxon>
        <taxon>Anthemideae</taxon>
        <taxon>Anthemidinae</taxon>
        <taxon>Tanacetum</taxon>
    </lineage>
</organism>
<reference evidence="1" key="2">
    <citation type="submission" date="2022-01" db="EMBL/GenBank/DDBJ databases">
        <authorList>
            <person name="Yamashiro T."/>
            <person name="Shiraishi A."/>
            <person name="Satake H."/>
            <person name="Nakayama K."/>
        </authorList>
    </citation>
    <scope>NUCLEOTIDE SEQUENCE</scope>
</reference>
<gene>
    <name evidence="1" type="ORF">Tco_0976087</name>
</gene>
<reference evidence="1" key="1">
    <citation type="journal article" date="2022" name="Int. J. Mol. Sci.">
        <title>Draft Genome of Tanacetum Coccineum: Genomic Comparison of Closely Related Tanacetum-Family Plants.</title>
        <authorList>
            <person name="Yamashiro T."/>
            <person name="Shiraishi A."/>
            <person name="Nakayama K."/>
            <person name="Satake H."/>
        </authorList>
    </citation>
    <scope>NUCLEOTIDE SEQUENCE</scope>
</reference>
<proteinExistence type="predicted"/>
<evidence type="ECO:0000313" key="2">
    <source>
        <dbReference type="Proteomes" id="UP001151760"/>
    </source>
</evidence>
<sequence>MDPNNLNDFDTTNTYDHYDAFFQPDYDRYMRDYESYQHYMSLCEQEAGGSSSGPIRRRRYIYREREEAEERLIDDYFGDDEYEPKYPKETFRRRYRMSSTLFNKILNDILSYDVQPIPEYFTYLSSRLDATGQWIVIVNGHTYMKGYYLADGIYPEWSTFVKTFSVTRDAKTFKFKTVQEAARKDIERAFGVLQGRWGYYTTTRYACNANQQPQDIMVILYNILHNMILENEGFEVNLNHMFVSPEPNMVRSWVERCDLHVRKAKELRDRKTHIDLRQDLVEHLWNNQ</sequence>
<dbReference type="EMBL" id="BQNB010016279">
    <property type="protein sequence ID" value="GJT49930.1"/>
    <property type="molecule type" value="Genomic_DNA"/>
</dbReference>
<keyword evidence="2" id="KW-1185">Reference proteome</keyword>
<dbReference type="Pfam" id="PF04827">
    <property type="entry name" value="Plant_tran"/>
    <property type="match status" value="1"/>
</dbReference>
<name>A0ABQ5EG90_9ASTR</name>
<accession>A0ABQ5EG90</accession>
<protein>
    <submittedName>
        <fullName evidence="1">ALP1-like protein isoform X1</fullName>
    </submittedName>
</protein>
<dbReference type="InterPro" id="IPR006912">
    <property type="entry name" value="Harbinger_derived_prot"/>
</dbReference>